<accession>A0ABS8WQ81</accession>
<protein>
    <submittedName>
        <fullName evidence="1">Uncharacterized protein</fullName>
    </submittedName>
</protein>
<proteinExistence type="predicted"/>
<keyword evidence="2" id="KW-1185">Reference proteome</keyword>
<comment type="caution">
    <text evidence="1">The sequence shown here is derived from an EMBL/GenBank/DDBJ whole genome shotgun (WGS) entry which is preliminary data.</text>
</comment>
<feature type="non-terminal residue" evidence="1">
    <location>
        <position position="57"/>
    </location>
</feature>
<dbReference type="Proteomes" id="UP000823775">
    <property type="component" value="Unassembled WGS sequence"/>
</dbReference>
<organism evidence="1 2">
    <name type="scientific">Datura stramonium</name>
    <name type="common">Jimsonweed</name>
    <name type="synonym">Common thornapple</name>
    <dbReference type="NCBI Taxonomy" id="4076"/>
    <lineage>
        <taxon>Eukaryota</taxon>
        <taxon>Viridiplantae</taxon>
        <taxon>Streptophyta</taxon>
        <taxon>Embryophyta</taxon>
        <taxon>Tracheophyta</taxon>
        <taxon>Spermatophyta</taxon>
        <taxon>Magnoliopsida</taxon>
        <taxon>eudicotyledons</taxon>
        <taxon>Gunneridae</taxon>
        <taxon>Pentapetalae</taxon>
        <taxon>asterids</taxon>
        <taxon>lamiids</taxon>
        <taxon>Solanales</taxon>
        <taxon>Solanaceae</taxon>
        <taxon>Solanoideae</taxon>
        <taxon>Datureae</taxon>
        <taxon>Datura</taxon>
    </lineage>
</organism>
<evidence type="ECO:0000313" key="2">
    <source>
        <dbReference type="Proteomes" id="UP000823775"/>
    </source>
</evidence>
<sequence length="57" mass="6418">PMIQEALHDLIYKATYRCNDDLTTAVRLPSLFKPSCSEASSNEQTVFNLALSESRNK</sequence>
<dbReference type="EMBL" id="JACEIK010009286">
    <property type="protein sequence ID" value="MCE3052186.1"/>
    <property type="molecule type" value="Genomic_DNA"/>
</dbReference>
<feature type="non-terminal residue" evidence="1">
    <location>
        <position position="1"/>
    </location>
</feature>
<gene>
    <name evidence="1" type="ORF">HAX54_051774</name>
</gene>
<reference evidence="1 2" key="1">
    <citation type="journal article" date="2021" name="BMC Genomics">
        <title>Datura genome reveals duplications of psychoactive alkaloid biosynthetic genes and high mutation rate following tissue culture.</title>
        <authorList>
            <person name="Rajewski A."/>
            <person name="Carter-House D."/>
            <person name="Stajich J."/>
            <person name="Litt A."/>
        </authorList>
    </citation>
    <scope>NUCLEOTIDE SEQUENCE [LARGE SCALE GENOMIC DNA]</scope>
    <source>
        <strain evidence="1">AR-01</strain>
    </source>
</reference>
<evidence type="ECO:0000313" key="1">
    <source>
        <dbReference type="EMBL" id="MCE3052186.1"/>
    </source>
</evidence>
<name>A0ABS8WQ81_DATST</name>